<feature type="compositionally biased region" description="Low complexity" evidence="6">
    <location>
        <begin position="49"/>
        <end position="64"/>
    </location>
</feature>
<feature type="region of interest" description="Disordered" evidence="6">
    <location>
        <begin position="714"/>
        <end position="766"/>
    </location>
</feature>
<evidence type="ECO:0000259" key="7">
    <source>
        <dbReference type="Pfam" id="PF00172"/>
    </source>
</evidence>
<organism evidence="8 9">
    <name type="scientific">Parascedosporium putredinis</name>
    <dbReference type="NCBI Taxonomy" id="1442378"/>
    <lineage>
        <taxon>Eukaryota</taxon>
        <taxon>Fungi</taxon>
        <taxon>Dikarya</taxon>
        <taxon>Ascomycota</taxon>
        <taxon>Pezizomycotina</taxon>
        <taxon>Sordariomycetes</taxon>
        <taxon>Hypocreomycetidae</taxon>
        <taxon>Microascales</taxon>
        <taxon>Microascaceae</taxon>
        <taxon>Parascedosporium</taxon>
    </lineage>
</organism>
<dbReference type="InterPro" id="IPR001138">
    <property type="entry name" value="Zn2Cys6_DnaBD"/>
</dbReference>
<evidence type="ECO:0000313" key="9">
    <source>
        <dbReference type="Proteomes" id="UP000838763"/>
    </source>
</evidence>
<evidence type="ECO:0000256" key="5">
    <source>
        <dbReference type="ARBA" id="ARBA00023242"/>
    </source>
</evidence>
<reference evidence="8" key="1">
    <citation type="submission" date="2022-11" db="EMBL/GenBank/DDBJ databases">
        <authorList>
            <person name="Scott C."/>
            <person name="Bruce N."/>
        </authorList>
    </citation>
    <scope>NUCLEOTIDE SEQUENCE</scope>
</reference>
<evidence type="ECO:0000256" key="3">
    <source>
        <dbReference type="ARBA" id="ARBA00023125"/>
    </source>
</evidence>
<feature type="region of interest" description="Disordered" evidence="6">
    <location>
        <begin position="33"/>
        <end position="85"/>
    </location>
</feature>
<dbReference type="AlphaFoldDB" id="A0A9P1M7V4"/>
<dbReference type="GO" id="GO:0008270">
    <property type="term" value="F:zinc ion binding"/>
    <property type="evidence" value="ECO:0007669"/>
    <property type="project" value="InterPro"/>
</dbReference>
<evidence type="ECO:0000256" key="6">
    <source>
        <dbReference type="SAM" id="MobiDB-lite"/>
    </source>
</evidence>
<protein>
    <recommendedName>
        <fullName evidence="7">Zn(2)-C6 fungal-type domain-containing protein</fullName>
    </recommendedName>
</protein>
<dbReference type="PANTHER" id="PTHR47663">
    <property type="entry name" value="XYLANOLYTIC TRANSCRIPTIONAL ACTIVATOR XLNR-RELATED"/>
    <property type="match status" value="1"/>
</dbReference>
<proteinExistence type="predicted"/>
<dbReference type="EMBL" id="CALLCH030000002">
    <property type="protein sequence ID" value="CAI4211676.1"/>
    <property type="molecule type" value="Genomic_DNA"/>
</dbReference>
<dbReference type="GO" id="GO:0003677">
    <property type="term" value="F:DNA binding"/>
    <property type="evidence" value="ECO:0007669"/>
    <property type="project" value="UniProtKB-KW"/>
</dbReference>
<keyword evidence="4" id="KW-0804">Transcription</keyword>
<keyword evidence="9" id="KW-1185">Reference proteome</keyword>
<dbReference type="OrthoDB" id="1742084at2759"/>
<dbReference type="PANTHER" id="PTHR47663:SF1">
    <property type="entry name" value="XYLANOLYTIC TRANSCRIPTIONAL ACTIVATOR XLNR-RELATED"/>
    <property type="match status" value="1"/>
</dbReference>
<keyword evidence="3" id="KW-0238">DNA-binding</keyword>
<evidence type="ECO:0000256" key="4">
    <source>
        <dbReference type="ARBA" id="ARBA00023163"/>
    </source>
</evidence>
<dbReference type="Pfam" id="PF00172">
    <property type="entry name" value="Zn_clus"/>
    <property type="match status" value="1"/>
</dbReference>
<dbReference type="SUPFAM" id="SSF57701">
    <property type="entry name" value="Zn2/Cys6 DNA-binding domain"/>
    <property type="match status" value="1"/>
</dbReference>
<dbReference type="Gene3D" id="4.10.240.10">
    <property type="entry name" value="Zn(2)-C6 fungal-type DNA-binding domain"/>
    <property type="match status" value="1"/>
</dbReference>
<sequence length="766" mass="84176">MADSPPSPDQYHAYASNGLQVLQAATNAHQAIFQDSQTQDLGDQHHDLQQAAQQAAQQHLQQQEHQQHDEQQQQQQQQQHDHQLDQDVKDIASTLPETPGHQHLAIAPNPLDSSPARIIADPAALAAVAAAAGAQDAFGHDALTQEALAHEALAARAAQDAKVKCDAIRPCKPCMDLNLECTNNRVVKRRGPPNKAVEAIRLKKRLTEAAAQDILAGGAIAQIGSYTSTTPHSAAQALVSIAGNEPGVGLDGEAIAPRPILEALVDDFFTYIHPLCPFPHQPTFQAAFVNRDDRTDPEFLALLASMIGALVSSFPRTARAHLKSQQSVHIFPRAIVMIEKCRDIALEARGAKWSSKQPKSLNDAATSYFLALSAGYTLQFNLFRLHLAEALSVMNELGFNRPKHPGDLPTFGNDTCERGPDKLPFNHIKDQVGKKIFWCIFLGVRSLFQLGASHAGLFICPPTPSQPYPAYPANADDKDIQANEVLEQDPTTTTLMTGFRIAADIYMTMNGIVSVEMAYGLDSLKWSGQRQLMKEGLAALVSNDQQGAPSNVFDDQGLEYVPPGNANAQGPHDVRQFIKTQPARRRLLQLEIQKANVFTSQLATRSYFVELYFSRRNLYDPDIQLLAANSEASDEEREEMREEESVRIMMTQERDQIIDDLLLVLGGISQRNLEPNGNSIITKIRQRPGRDPLSDTHKEALSSLLLVLTRLEKTGSSGAPNESMTDQEEEEELSHWASLRDYQMRFSAHGDTPGTSSSRPTLAATP</sequence>
<dbReference type="InterPro" id="IPR051439">
    <property type="entry name" value="XlnR/Xlr1"/>
</dbReference>
<feature type="compositionally biased region" description="Polar residues" evidence="6">
    <location>
        <begin position="714"/>
        <end position="724"/>
    </location>
</feature>
<name>A0A9P1M7V4_9PEZI</name>
<evidence type="ECO:0000256" key="1">
    <source>
        <dbReference type="ARBA" id="ARBA00022833"/>
    </source>
</evidence>
<accession>A0A9P1M7V4</accession>
<dbReference type="CDD" id="cd00067">
    <property type="entry name" value="GAL4"/>
    <property type="match status" value="1"/>
</dbReference>
<feature type="domain" description="Zn(2)-C6 fungal-type" evidence="7">
    <location>
        <begin position="162"/>
        <end position="188"/>
    </location>
</feature>
<dbReference type="InterPro" id="IPR036864">
    <property type="entry name" value="Zn2-C6_fun-type_DNA-bd_sf"/>
</dbReference>
<keyword evidence="2" id="KW-0805">Transcription regulation</keyword>
<dbReference type="CDD" id="cd12148">
    <property type="entry name" value="fungal_TF_MHR"/>
    <property type="match status" value="1"/>
</dbReference>
<comment type="caution">
    <text evidence="8">The sequence shown here is derived from an EMBL/GenBank/DDBJ whole genome shotgun (WGS) entry which is preliminary data.</text>
</comment>
<evidence type="ECO:0000313" key="8">
    <source>
        <dbReference type="EMBL" id="CAI4211676.1"/>
    </source>
</evidence>
<evidence type="ECO:0000256" key="2">
    <source>
        <dbReference type="ARBA" id="ARBA00023015"/>
    </source>
</evidence>
<dbReference type="Proteomes" id="UP000838763">
    <property type="component" value="Unassembled WGS sequence"/>
</dbReference>
<gene>
    <name evidence="8" type="ORF">PPNO1_LOCUS1451</name>
</gene>
<dbReference type="GO" id="GO:0000981">
    <property type="term" value="F:DNA-binding transcription factor activity, RNA polymerase II-specific"/>
    <property type="evidence" value="ECO:0007669"/>
    <property type="project" value="InterPro"/>
</dbReference>
<keyword evidence="5" id="KW-0539">Nucleus</keyword>
<keyword evidence="1" id="KW-0862">Zinc</keyword>